<comment type="similarity">
    <text evidence="2">In the N-terminal section; belongs to the aspartokinase family.</text>
</comment>
<dbReference type="EMBL" id="KI913115">
    <property type="protein sequence ID" value="ETV88004.1"/>
    <property type="molecule type" value="Genomic_DNA"/>
</dbReference>
<sequence>MDPFVVHKFGGTSVGNATAMKAVREIIANVANDRIAVVVSAMGGKPKVTDLLISLVELAKTRQQDAIASIIDNILRKHDDAMSALLPSAVAAPILDSIRADLKTLEDLLKAISIMRSYNENVTELVSGHGELWSARILTAVLNQHLIEQGKAERFAFVDAREVLVVELDDNHGPVVQYAETKQRLSTLMDTLGNHTHLVITGFICTTTDGVVTTLKRDGSDFSASIFGRVLEAAAITIWTDVSGVYSADPRRVPEAQILPHVSYQEAMELAYFGAKVIHPKTMAPAIAQSIPIYIRNTFDADHPGTRIFHRRALTRSLSGTLAEAKTIVSGFSTIDDMALFNLEGSGMVGVHGVASRLFSALDRIKVNVVLIAQASSEHSICLAIPAANAPDAKDAIEAAFFKELHHGLIDAVTYVAPATIIAAVGDNMSETPGVCARFFGALGRAKINVLAISQGSSERNISAVVRFQDSGAALRAAHAAFFMADHAVSVGILSPSAASTVGMALQSQLFTQSQVLVNRFNVDLRLCAVACQSPTTNGSSTRPTAVTCSVHATGFDAASLSASVDVASSMAEWHRHVQVDHIPHAVVVDLSNDEATLSQYPVWLAANCHIVSANLHVASMPVTWHLQVAAVQSLHKVTVDSNASLGMSVPVLSTIQNLLLTGDSVERVESSWSSLFNALVAKLQGTAELAGAAVDSVLSQYAGLSPQDMLEDLTGLRSAKKMVLVARELGLNEDVHAAKIASPFPMPTSDEWKSWTSVADVKAYILLHVPTLQPWLATASNTRLVSTLNADVGGISIDVQTLLAPHPFAGLMGEQCALAFYTSRHQPHPLVICGSSFASDASQSLLASTVFGSVLKLARSL</sequence>
<proteinExistence type="inferred from homology"/>
<dbReference type="STRING" id="112090.W4H9R1"/>
<dbReference type="InterPro" id="IPR002912">
    <property type="entry name" value="ACT_dom"/>
</dbReference>
<dbReference type="RefSeq" id="XP_009822867.1">
    <property type="nucleotide sequence ID" value="XM_009824565.1"/>
</dbReference>
<dbReference type="GO" id="GO:0009088">
    <property type="term" value="P:threonine biosynthetic process"/>
    <property type="evidence" value="ECO:0007669"/>
    <property type="project" value="UniProtKB-UniPathway"/>
</dbReference>
<comment type="similarity">
    <text evidence="1">In the C-terminal section; belongs to the homoserine dehydrogenase family.</text>
</comment>
<evidence type="ECO:0000256" key="14">
    <source>
        <dbReference type="ARBA" id="ARBA00048561"/>
    </source>
</evidence>
<evidence type="ECO:0000256" key="2">
    <source>
        <dbReference type="ARBA" id="ARBA00010046"/>
    </source>
</evidence>
<feature type="domain" description="ACT" evidence="15">
    <location>
        <begin position="424"/>
        <end position="496"/>
    </location>
</feature>
<dbReference type="AlphaFoldDB" id="W4H9R1"/>
<accession>W4H9R1</accession>
<evidence type="ECO:0000256" key="11">
    <source>
        <dbReference type="ARBA" id="ARBA00023053"/>
    </source>
</evidence>
<evidence type="ECO:0000256" key="7">
    <source>
        <dbReference type="ARBA" id="ARBA00022840"/>
    </source>
</evidence>
<gene>
    <name evidence="16" type="ORF">H257_01391</name>
</gene>
<dbReference type="Gene3D" id="3.30.2130.10">
    <property type="entry name" value="VC0802-like"/>
    <property type="match status" value="1"/>
</dbReference>
<dbReference type="UniPathway" id="UPA00050">
    <property type="reaction ID" value="UER00063"/>
</dbReference>
<dbReference type="SUPFAM" id="SSF51735">
    <property type="entry name" value="NAD(P)-binding Rossmann-fold domains"/>
    <property type="match status" value="1"/>
</dbReference>
<dbReference type="InterPro" id="IPR054352">
    <property type="entry name" value="ACT_Aspartokinase"/>
</dbReference>
<dbReference type="InterPro" id="IPR036291">
    <property type="entry name" value="NAD(P)-bd_dom_sf"/>
</dbReference>
<keyword evidence="6" id="KW-0418">Kinase</keyword>
<keyword evidence="4" id="KW-0479">Metal-binding</keyword>
<reference evidence="16" key="1">
    <citation type="submission" date="2013-12" db="EMBL/GenBank/DDBJ databases">
        <title>The Genome Sequence of Aphanomyces astaci APO3.</title>
        <authorList>
            <consortium name="The Broad Institute Genomics Platform"/>
            <person name="Russ C."/>
            <person name="Tyler B."/>
            <person name="van West P."/>
            <person name="Dieguez-Uribeondo J."/>
            <person name="Young S.K."/>
            <person name="Zeng Q."/>
            <person name="Gargeya S."/>
            <person name="Fitzgerald M."/>
            <person name="Abouelleil A."/>
            <person name="Alvarado L."/>
            <person name="Chapman S.B."/>
            <person name="Gainer-Dewar J."/>
            <person name="Goldberg J."/>
            <person name="Griggs A."/>
            <person name="Gujja S."/>
            <person name="Hansen M."/>
            <person name="Howarth C."/>
            <person name="Imamovic A."/>
            <person name="Ireland A."/>
            <person name="Larimer J."/>
            <person name="McCowan C."/>
            <person name="Murphy C."/>
            <person name="Pearson M."/>
            <person name="Poon T.W."/>
            <person name="Priest M."/>
            <person name="Roberts A."/>
            <person name="Saif S."/>
            <person name="Shea T."/>
            <person name="Sykes S."/>
            <person name="Wortman J."/>
            <person name="Nusbaum C."/>
            <person name="Birren B."/>
        </authorList>
    </citation>
    <scope>NUCLEOTIDE SEQUENCE [LARGE SCALE GENOMIC DNA]</scope>
    <source>
        <strain evidence="16">APO3</strain>
    </source>
</reference>
<evidence type="ECO:0000256" key="10">
    <source>
        <dbReference type="ARBA" id="ARBA00023027"/>
    </source>
</evidence>
<dbReference type="OrthoDB" id="67851at2759"/>
<evidence type="ECO:0000256" key="4">
    <source>
        <dbReference type="ARBA" id="ARBA00022723"/>
    </source>
</evidence>
<dbReference type="InterPro" id="IPR001048">
    <property type="entry name" value="Asp/Glu/Uridylate_kinase"/>
</dbReference>
<dbReference type="PANTHER" id="PTHR43070">
    <property type="match status" value="1"/>
</dbReference>
<dbReference type="Pfam" id="PF00696">
    <property type="entry name" value="AA_kinase"/>
    <property type="match status" value="1"/>
</dbReference>
<evidence type="ECO:0000256" key="13">
    <source>
        <dbReference type="ARBA" id="ARBA00044938"/>
    </source>
</evidence>
<dbReference type="GO" id="GO:0009090">
    <property type="term" value="P:homoserine biosynthetic process"/>
    <property type="evidence" value="ECO:0007669"/>
    <property type="project" value="TreeGrafter"/>
</dbReference>
<dbReference type="NCBIfam" id="TIGR00657">
    <property type="entry name" value="asp_kinases"/>
    <property type="match status" value="1"/>
</dbReference>
<keyword evidence="8" id="KW-0521">NADP</keyword>
<dbReference type="PROSITE" id="PS00324">
    <property type="entry name" value="ASPARTOKINASE"/>
    <property type="match status" value="1"/>
</dbReference>
<comment type="function">
    <text evidence="13">Bifunctional aspartate kinase and homoserine dehydrogenase that catalyzes the first and the third steps toward the synthesis of lysine, methionine and threonine from aspartate.</text>
</comment>
<evidence type="ECO:0000256" key="5">
    <source>
        <dbReference type="ARBA" id="ARBA00022741"/>
    </source>
</evidence>
<evidence type="ECO:0000256" key="3">
    <source>
        <dbReference type="ARBA" id="ARBA00022679"/>
    </source>
</evidence>
<dbReference type="PROSITE" id="PS51671">
    <property type="entry name" value="ACT"/>
    <property type="match status" value="1"/>
</dbReference>
<name>W4H9R1_APHAT</name>
<dbReference type="GeneID" id="20803387"/>
<keyword evidence="10" id="KW-0520">NAD</keyword>
<dbReference type="Gene3D" id="3.40.50.720">
    <property type="entry name" value="NAD(P)-binding Rossmann-like Domain"/>
    <property type="match status" value="1"/>
</dbReference>
<dbReference type="UniPathway" id="UPA00051">
    <property type="reaction ID" value="UER00465"/>
</dbReference>
<comment type="pathway">
    <text evidence="12">Amino-acid biosynthesis.</text>
</comment>
<dbReference type="Gene3D" id="3.40.1160.10">
    <property type="entry name" value="Acetylglutamate kinase-like"/>
    <property type="match status" value="1"/>
</dbReference>
<dbReference type="InterPro" id="IPR036393">
    <property type="entry name" value="AceGlu_kinase-like_sf"/>
</dbReference>
<dbReference type="GO" id="GO:0005524">
    <property type="term" value="F:ATP binding"/>
    <property type="evidence" value="ECO:0007669"/>
    <property type="project" value="UniProtKB-KW"/>
</dbReference>
<evidence type="ECO:0000256" key="9">
    <source>
        <dbReference type="ARBA" id="ARBA00023002"/>
    </source>
</evidence>
<evidence type="ECO:0000256" key="8">
    <source>
        <dbReference type="ARBA" id="ARBA00022857"/>
    </source>
</evidence>
<dbReference type="Pfam" id="PF00742">
    <property type="entry name" value="Homoserine_dh"/>
    <property type="match status" value="1"/>
</dbReference>
<keyword evidence="9" id="KW-0560">Oxidoreductase</keyword>
<dbReference type="FunFam" id="3.30.2130.10:FF:000001">
    <property type="entry name" value="Bifunctional aspartokinase/homoserine dehydrogenase"/>
    <property type="match status" value="1"/>
</dbReference>
<dbReference type="Gene3D" id="3.30.360.10">
    <property type="entry name" value="Dihydrodipicolinate Reductase, domain 2"/>
    <property type="match status" value="1"/>
</dbReference>
<dbReference type="InterPro" id="IPR001342">
    <property type="entry name" value="HDH_cat"/>
</dbReference>
<keyword evidence="3" id="KW-0808">Transferase</keyword>
<dbReference type="CDD" id="cd04243">
    <property type="entry name" value="AAK_AK-HSDH-like"/>
    <property type="match status" value="1"/>
</dbReference>
<keyword evidence="5" id="KW-0547">Nucleotide-binding</keyword>
<organism evidence="16">
    <name type="scientific">Aphanomyces astaci</name>
    <name type="common">Crayfish plague agent</name>
    <dbReference type="NCBI Taxonomy" id="112090"/>
    <lineage>
        <taxon>Eukaryota</taxon>
        <taxon>Sar</taxon>
        <taxon>Stramenopiles</taxon>
        <taxon>Oomycota</taxon>
        <taxon>Saprolegniomycetes</taxon>
        <taxon>Saprolegniales</taxon>
        <taxon>Verrucalvaceae</taxon>
        <taxon>Aphanomyces</taxon>
    </lineage>
</organism>
<evidence type="ECO:0000256" key="12">
    <source>
        <dbReference type="ARBA" id="ARBA00029440"/>
    </source>
</evidence>
<dbReference type="GO" id="GO:0046872">
    <property type="term" value="F:metal ion binding"/>
    <property type="evidence" value="ECO:0007669"/>
    <property type="project" value="UniProtKB-KW"/>
</dbReference>
<dbReference type="VEuPathDB" id="FungiDB:H257_01391"/>
<dbReference type="CDD" id="cd04921">
    <property type="entry name" value="ACT_AKi-HSDH-ThrA-like_1"/>
    <property type="match status" value="1"/>
</dbReference>
<evidence type="ECO:0000256" key="6">
    <source>
        <dbReference type="ARBA" id="ARBA00022777"/>
    </source>
</evidence>
<dbReference type="GO" id="GO:0004072">
    <property type="term" value="F:aspartate kinase activity"/>
    <property type="evidence" value="ECO:0007669"/>
    <property type="project" value="UniProtKB-EC"/>
</dbReference>
<dbReference type="InterPro" id="IPR045865">
    <property type="entry name" value="ACT-like_dom_sf"/>
</dbReference>
<dbReference type="Pfam" id="PF22468">
    <property type="entry name" value="ACT_9"/>
    <property type="match status" value="2"/>
</dbReference>
<dbReference type="SUPFAM" id="SSF53633">
    <property type="entry name" value="Carbamate kinase-like"/>
    <property type="match status" value="1"/>
</dbReference>
<dbReference type="InterPro" id="IPR018042">
    <property type="entry name" value="Aspartate_kinase_CS"/>
</dbReference>
<evidence type="ECO:0000256" key="1">
    <source>
        <dbReference type="ARBA" id="ARBA00007952"/>
    </source>
</evidence>
<dbReference type="InterPro" id="IPR001341">
    <property type="entry name" value="Asp_kinase"/>
</dbReference>
<evidence type="ECO:0000259" key="15">
    <source>
        <dbReference type="PROSITE" id="PS51671"/>
    </source>
</evidence>
<dbReference type="GO" id="GO:0004412">
    <property type="term" value="F:homoserine dehydrogenase activity"/>
    <property type="evidence" value="ECO:0007669"/>
    <property type="project" value="InterPro"/>
</dbReference>
<evidence type="ECO:0000313" key="16">
    <source>
        <dbReference type="EMBL" id="ETV88004.1"/>
    </source>
</evidence>
<dbReference type="InterPro" id="IPR011147">
    <property type="entry name" value="Bifunc_Aspkin/hSer_DH"/>
</dbReference>
<dbReference type="SUPFAM" id="SSF55021">
    <property type="entry name" value="ACT-like"/>
    <property type="match status" value="2"/>
</dbReference>
<dbReference type="PANTHER" id="PTHR43070:SF5">
    <property type="entry name" value="HOMOSERINE DEHYDROGENASE"/>
    <property type="match status" value="1"/>
</dbReference>
<keyword evidence="11" id="KW-0915">Sodium</keyword>
<comment type="catalytic activity">
    <reaction evidence="14">
        <text>L-aspartate + ATP = 4-phospho-L-aspartate + ADP</text>
        <dbReference type="Rhea" id="RHEA:23776"/>
        <dbReference type="ChEBI" id="CHEBI:29991"/>
        <dbReference type="ChEBI" id="CHEBI:30616"/>
        <dbReference type="ChEBI" id="CHEBI:57535"/>
        <dbReference type="ChEBI" id="CHEBI:456216"/>
        <dbReference type="EC" id="2.7.2.4"/>
    </reaction>
    <physiologicalReaction direction="left-to-right" evidence="14">
        <dbReference type="Rhea" id="RHEA:23777"/>
    </physiologicalReaction>
</comment>
<keyword evidence="7" id="KW-0067">ATP-binding</keyword>
<protein>
    <recommendedName>
        <fullName evidence="15">ACT domain-containing protein</fullName>
    </recommendedName>
</protein>